<dbReference type="PROSITE" id="PS50088">
    <property type="entry name" value="ANK_REPEAT"/>
    <property type="match status" value="2"/>
</dbReference>
<dbReference type="InterPro" id="IPR002110">
    <property type="entry name" value="Ankyrin_rpt"/>
</dbReference>
<evidence type="ECO:0000313" key="4">
    <source>
        <dbReference type="EMBL" id="KAJ3644478.1"/>
    </source>
</evidence>
<evidence type="ECO:0000256" key="2">
    <source>
        <dbReference type="ARBA" id="ARBA00023043"/>
    </source>
</evidence>
<dbReference type="PANTHER" id="PTHR24173">
    <property type="entry name" value="ANKYRIN REPEAT CONTAINING"/>
    <property type="match status" value="1"/>
</dbReference>
<name>A0AA38HVD6_9CUCU</name>
<organism evidence="4 5">
    <name type="scientific">Zophobas morio</name>
    <dbReference type="NCBI Taxonomy" id="2755281"/>
    <lineage>
        <taxon>Eukaryota</taxon>
        <taxon>Metazoa</taxon>
        <taxon>Ecdysozoa</taxon>
        <taxon>Arthropoda</taxon>
        <taxon>Hexapoda</taxon>
        <taxon>Insecta</taxon>
        <taxon>Pterygota</taxon>
        <taxon>Neoptera</taxon>
        <taxon>Endopterygota</taxon>
        <taxon>Coleoptera</taxon>
        <taxon>Polyphaga</taxon>
        <taxon>Cucujiformia</taxon>
        <taxon>Tenebrionidae</taxon>
        <taxon>Zophobas</taxon>
    </lineage>
</organism>
<comment type="caution">
    <text evidence="4">The sequence shown here is derived from an EMBL/GenBank/DDBJ whole genome shotgun (WGS) entry which is preliminary data.</text>
</comment>
<evidence type="ECO:0000313" key="5">
    <source>
        <dbReference type="Proteomes" id="UP001168821"/>
    </source>
</evidence>
<dbReference type="PANTHER" id="PTHR24173:SF74">
    <property type="entry name" value="ANKYRIN REPEAT DOMAIN-CONTAINING PROTEIN 16"/>
    <property type="match status" value="1"/>
</dbReference>
<dbReference type="Proteomes" id="UP001168821">
    <property type="component" value="Unassembled WGS sequence"/>
</dbReference>
<evidence type="ECO:0000256" key="3">
    <source>
        <dbReference type="PROSITE-ProRule" id="PRU00023"/>
    </source>
</evidence>
<dbReference type="EMBL" id="JALNTZ010000007">
    <property type="protein sequence ID" value="KAJ3644478.1"/>
    <property type="molecule type" value="Genomic_DNA"/>
</dbReference>
<accession>A0AA38HVD6</accession>
<dbReference type="Pfam" id="PF13637">
    <property type="entry name" value="Ank_4"/>
    <property type="match status" value="1"/>
</dbReference>
<dbReference type="SUPFAM" id="SSF48403">
    <property type="entry name" value="Ankyrin repeat"/>
    <property type="match status" value="1"/>
</dbReference>
<dbReference type="Gene3D" id="1.25.40.20">
    <property type="entry name" value="Ankyrin repeat-containing domain"/>
    <property type="match status" value="1"/>
</dbReference>
<dbReference type="Pfam" id="PF12796">
    <property type="entry name" value="Ank_2"/>
    <property type="match status" value="1"/>
</dbReference>
<keyword evidence="5" id="KW-1185">Reference proteome</keyword>
<dbReference type="SMART" id="SM00248">
    <property type="entry name" value="ANK"/>
    <property type="match status" value="4"/>
</dbReference>
<feature type="repeat" description="ANK" evidence="3">
    <location>
        <begin position="112"/>
        <end position="144"/>
    </location>
</feature>
<keyword evidence="2 3" id="KW-0040">ANK repeat</keyword>
<dbReference type="AlphaFoldDB" id="A0AA38HVD6"/>
<dbReference type="PROSITE" id="PS50297">
    <property type="entry name" value="ANK_REP_REGION"/>
    <property type="match status" value="2"/>
</dbReference>
<reference evidence="4" key="1">
    <citation type="journal article" date="2023" name="G3 (Bethesda)">
        <title>Whole genome assemblies of Zophobas morio and Tenebrio molitor.</title>
        <authorList>
            <person name="Kaur S."/>
            <person name="Stinson S.A."/>
            <person name="diCenzo G.C."/>
        </authorList>
    </citation>
    <scope>NUCLEOTIDE SEQUENCE</scope>
    <source>
        <strain evidence="4">QUZm001</strain>
    </source>
</reference>
<keyword evidence="1" id="KW-0677">Repeat</keyword>
<sequence length="507" mass="58389">MDIIEHLETPSLFQRITRAINAEDFEQVKTLLRPDVPVQELKDASNDTLIHIAVRIQNLEILEYILDLKIIDINSYDYMDQTPLVTAVLQNCVKVTKMLIVKGADVNLGDPKENSPLHYAVYHALEDECLLLLKNGANVNAQNYYGCTPLHAICGVHSEIEIAAMLMYYGADVTVRSWNDKSRRHTPFDLCLVYGRSILQRFLSDYVFDGVAEVSVSLGGIMGAMQHNPGMFFDIIDKISDVVVDVQDLMDFMNKILLFNPKCLRVFINRFKNVLESIALLDDERLFTSICAINGQVNARRAIDNFYTILEEPALPYFVEHLTSDFLSCLFHMKVPQKEVEGLFFHLLSCGCPLTNTVLDTVYHYYGDGEFFRTLLFMDIEKSTDCHQRLPPFPAIIYDVDIPNVNNFIYLLRFKDCENAQKVEHFFAGVHIKNAYFTSGEQQLIEIAQRISNVPSLLELARNDTRNHIIRHYGITNSRQFYDVIRLLPILEEYKGIITFKKRLYYY</sequence>
<gene>
    <name evidence="4" type="ORF">Zmor_022204</name>
</gene>
<proteinExistence type="predicted"/>
<dbReference type="InterPro" id="IPR036770">
    <property type="entry name" value="Ankyrin_rpt-contain_sf"/>
</dbReference>
<feature type="repeat" description="ANK" evidence="3">
    <location>
        <begin position="79"/>
        <end position="111"/>
    </location>
</feature>
<evidence type="ECO:0000256" key="1">
    <source>
        <dbReference type="ARBA" id="ARBA00022737"/>
    </source>
</evidence>
<protein>
    <submittedName>
        <fullName evidence="4">Uncharacterized protein</fullName>
    </submittedName>
</protein>